<dbReference type="EMBL" id="HBUF01344136">
    <property type="protein sequence ID" value="CAG6707431.1"/>
    <property type="molecule type" value="Transcribed_RNA"/>
</dbReference>
<keyword evidence="2 3" id="KW-0371">Homeobox</keyword>
<feature type="compositionally biased region" description="Polar residues" evidence="4">
    <location>
        <begin position="36"/>
        <end position="52"/>
    </location>
</feature>
<feature type="region of interest" description="Disordered" evidence="4">
    <location>
        <begin position="87"/>
        <end position="127"/>
    </location>
</feature>
<dbReference type="GO" id="GO:0005634">
    <property type="term" value="C:nucleus"/>
    <property type="evidence" value="ECO:0007669"/>
    <property type="project" value="UniProtKB-SubCell"/>
</dbReference>
<protein>
    <submittedName>
        <fullName evidence="6">Retinal homeobox protein Rax</fullName>
    </submittedName>
</protein>
<dbReference type="Pfam" id="PF00046">
    <property type="entry name" value="Homeodomain"/>
    <property type="match status" value="1"/>
</dbReference>
<dbReference type="PANTHER" id="PTHR24329:SF543">
    <property type="entry name" value="FI01017P-RELATED"/>
    <property type="match status" value="1"/>
</dbReference>
<dbReference type="GO" id="GO:0000981">
    <property type="term" value="F:DNA-binding transcription factor activity, RNA polymerase II-specific"/>
    <property type="evidence" value="ECO:0007669"/>
    <property type="project" value="TreeGrafter"/>
</dbReference>
<evidence type="ECO:0000256" key="1">
    <source>
        <dbReference type="ARBA" id="ARBA00004123"/>
    </source>
</evidence>
<dbReference type="PROSITE" id="PS50071">
    <property type="entry name" value="HOMEOBOX_2"/>
    <property type="match status" value="1"/>
</dbReference>
<dbReference type="PANTHER" id="PTHR24329">
    <property type="entry name" value="HOMEOBOX PROTEIN ARISTALESS"/>
    <property type="match status" value="1"/>
</dbReference>
<dbReference type="EMBL" id="HBUF01344135">
    <property type="protein sequence ID" value="CAG6707429.1"/>
    <property type="molecule type" value="Transcribed_RNA"/>
</dbReference>
<dbReference type="EMBL" id="HBUF01058657">
    <property type="protein sequence ID" value="CAG6624975.1"/>
    <property type="molecule type" value="Transcribed_RNA"/>
</dbReference>
<dbReference type="EMBL" id="HBUF01058659">
    <property type="protein sequence ID" value="CAG6624977.1"/>
    <property type="molecule type" value="Transcribed_RNA"/>
</dbReference>
<dbReference type="EMBL" id="HBUF01614975">
    <property type="protein sequence ID" value="CAG6779650.1"/>
    <property type="molecule type" value="Transcribed_RNA"/>
</dbReference>
<feature type="compositionally biased region" description="Polar residues" evidence="4">
    <location>
        <begin position="117"/>
        <end position="127"/>
    </location>
</feature>
<evidence type="ECO:0000259" key="5">
    <source>
        <dbReference type="PROSITE" id="PS50071"/>
    </source>
</evidence>
<dbReference type="EMBL" id="HBUF01614977">
    <property type="protein sequence ID" value="CAG6779651.1"/>
    <property type="molecule type" value="Transcribed_RNA"/>
</dbReference>
<dbReference type="InterPro" id="IPR009057">
    <property type="entry name" value="Homeodomain-like_sf"/>
</dbReference>
<feature type="compositionally biased region" description="Basic and acidic residues" evidence="4">
    <location>
        <begin position="104"/>
        <end position="116"/>
    </location>
</feature>
<dbReference type="InterPro" id="IPR001356">
    <property type="entry name" value="HD"/>
</dbReference>
<evidence type="ECO:0000256" key="2">
    <source>
        <dbReference type="PROSITE-ProRule" id="PRU00108"/>
    </source>
</evidence>
<evidence type="ECO:0000256" key="3">
    <source>
        <dbReference type="RuleBase" id="RU000682"/>
    </source>
</evidence>
<dbReference type="GO" id="GO:0000977">
    <property type="term" value="F:RNA polymerase II transcription regulatory region sequence-specific DNA binding"/>
    <property type="evidence" value="ECO:0007669"/>
    <property type="project" value="TreeGrafter"/>
</dbReference>
<dbReference type="EMBL" id="HBUF01344137">
    <property type="protein sequence ID" value="CAG6707433.1"/>
    <property type="molecule type" value="Transcribed_RNA"/>
</dbReference>
<feature type="DNA-binding region" description="Homeobox" evidence="2">
    <location>
        <begin position="3"/>
        <end position="23"/>
    </location>
</feature>
<dbReference type="EMBL" id="HBUF01058658">
    <property type="protein sequence ID" value="CAG6624976.1"/>
    <property type="molecule type" value="Transcribed_RNA"/>
</dbReference>
<name>A0A8D8Q4I2_9HEMI</name>
<organism evidence="6">
    <name type="scientific">Cacopsylla melanoneura</name>
    <dbReference type="NCBI Taxonomy" id="428564"/>
    <lineage>
        <taxon>Eukaryota</taxon>
        <taxon>Metazoa</taxon>
        <taxon>Ecdysozoa</taxon>
        <taxon>Arthropoda</taxon>
        <taxon>Hexapoda</taxon>
        <taxon>Insecta</taxon>
        <taxon>Pterygota</taxon>
        <taxon>Neoptera</taxon>
        <taxon>Paraneoptera</taxon>
        <taxon>Hemiptera</taxon>
        <taxon>Sternorrhyncha</taxon>
        <taxon>Psylloidea</taxon>
        <taxon>Psyllidae</taxon>
        <taxon>Psyllinae</taxon>
        <taxon>Cacopsylla</taxon>
    </lineage>
</organism>
<feature type="domain" description="Homeobox" evidence="5">
    <location>
        <begin position="1"/>
        <end position="22"/>
    </location>
</feature>
<dbReference type="CDD" id="cd00086">
    <property type="entry name" value="homeodomain"/>
    <property type="match status" value="1"/>
</dbReference>
<keyword evidence="2 3" id="KW-0539">Nucleus</keyword>
<proteinExistence type="predicted"/>
<keyword evidence="2 3" id="KW-0238">DNA-binding</keyword>
<reference evidence="6" key="1">
    <citation type="submission" date="2021-05" db="EMBL/GenBank/DDBJ databases">
        <authorList>
            <person name="Alioto T."/>
            <person name="Alioto T."/>
            <person name="Gomez Garrido J."/>
        </authorList>
    </citation>
    <scope>NUCLEOTIDE SEQUENCE</scope>
</reference>
<sequence length="127" mass="14205">MDLTEARVQVWFQNRRAKWRKQEKLASKQGHHQGQELFSSPLQSPASPSDLNVISVPAASPPVPYFSPPVCSTSNFYLGMEWGGFMSTTSQSQKENPPDIEVGDLFHLKTPHHEESNQSPSSLLEDP</sequence>
<accession>A0A8D8Q4I2</accession>
<feature type="region of interest" description="Disordered" evidence="4">
    <location>
        <begin position="21"/>
        <end position="53"/>
    </location>
</feature>
<dbReference type="Gene3D" id="1.10.10.60">
    <property type="entry name" value="Homeodomain-like"/>
    <property type="match status" value="1"/>
</dbReference>
<dbReference type="InterPro" id="IPR050649">
    <property type="entry name" value="Paired_Homeobox_TFs"/>
</dbReference>
<evidence type="ECO:0000256" key="4">
    <source>
        <dbReference type="SAM" id="MobiDB-lite"/>
    </source>
</evidence>
<comment type="subcellular location">
    <subcellularLocation>
        <location evidence="1 2 3">Nucleus</location>
    </subcellularLocation>
</comment>
<evidence type="ECO:0000313" key="6">
    <source>
        <dbReference type="EMBL" id="CAG6624976.1"/>
    </source>
</evidence>
<dbReference type="AlphaFoldDB" id="A0A8D8Q4I2"/>
<dbReference type="SUPFAM" id="SSF46689">
    <property type="entry name" value="Homeodomain-like"/>
    <property type="match status" value="1"/>
</dbReference>